<dbReference type="AlphaFoldDB" id="A0A7J7NEK9"/>
<name>A0A7J7NEK9_9MAGN</name>
<evidence type="ECO:0000313" key="2">
    <source>
        <dbReference type="Proteomes" id="UP000541444"/>
    </source>
</evidence>
<reference evidence="1 2" key="1">
    <citation type="journal article" date="2020" name="IScience">
        <title>Genome Sequencing of the Endangered Kingdonia uniflora (Circaeasteraceae, Ranunculales) Reveals Potential Mechanisms of Evolutionary Specialization.</title>
        <authorList>
            <person name="Sun Y."/>
            <person name="Deng T."/>
            <person name="Zhang A."/>
            <person name="Moore M.J."/>
            <person name="Landis J.B."/>
            <person name="Lin N."/>
            <person name="Zhang H."/>
            <person name="Zhang X."/>
            <person name="Huang J."/>
            <person name="Zhang X."/>
            <person name="Sun H."/>
            <person name="Wang H."/>
        </authorList>
    </citation>
    <scope>NUCLEOTIDE SEQUENCE [LARGE SCALE GENOMIC DNA]</scope>
    <source>
        <strain evidence="1">TB1705</strain>
        <tissue evidence="1">Leaf</tissue>
    </source>
</reference>
<accession>A0A7J7NEK9</accession>
<protein>
    <submittedName>
        <fullName evidence="1">Uncharacterized protein</fullName>
    </submittedName>
</protein>
<organism evidence="1 2">
    <name type="scientific">Kingdonia uniflora</name>
    <dbReference type="NCBI Taxonomy" id="39325"/>
    <lineage>
        <taxon>Eukaryota</taxon>
        <taxon>Viridiplantae</taxon>
        <taxon>Streptophyta</taxon>
        <taxon>Embryophyta</taxon>
        <taxon>Tracheophyta</taxon>
        <taxon>Spermatophyta</taxon>
        <taxon>Magnoliopsida</taxon>
        <taxon>Ranunculales</taxon>
        <taxon>Circaeasteraceae</taxon>
        <taxon>Kingdonia</taxon>
    </lineage>
</organism>
<dbReference type="Proteomes" id="UP000541444">
    <property type="component" value="Unassembled WGS sequence"/>
</dbReference>
<evidence type="ECO:0000313" key="1">
    <source>
        <dbReference type="EMBL" id="KAF6165615.1"/>
    </source>
</evidence>
<keyword evidence="2" id="KW-1185">Reference proteome</keyword>
<sequence>MNSLVRMSYSHKMKLFKQFTIIKKRFQVPQIIVGIFSCPLYPKFKVIHYMLDFPSIPALLF</sequence>
<gene>
    <name evidence="1" type="ORF">GIB67_021885</name>
</gene>
<dbReference type="EMBL" id="JACGCM010000838">
    <property type="protein sequence ID" value="KAF6165615.1"/>
    <property type="molecule type" value="Genomic_DNA"/>
</dbReference>
<proteinExistence type="predicted"/>
<comment type="caution">
    <text evidence="1">The sequence shown here is derived from an EMBL/GenBank/DDBJ whole genome shotgun (WGS) entry which is preliminary data.</text>
</comment>